<keyword evidence="4 5" id="KW-0808">Transferase</keyword>
<dbReference type="GO" id="GO:0003676">
    <property type="term" value="F:nucleic acid binding"/>
    <property type="evidence" value="ECO:0007669"/>
    <property type="project" value="InterPro"/>
</dbReference>
<dbReference type="Gene3D" id="3.40.50.150">
    <property type="entry name" value="Vaccinia Virus protein VP39"/>
    <property type="match status" value="1"/>
</dbReference>
<feature type="region of interest" description="Disordered" evidence="6">
    <location>
        <begin position="1"/>
        <end position="41"/>
    </location>
</feature>
<dbReference type="PANTHER" id="PTHR13200">
    <property type="entry name" value="EEF1A LYSINE METHYLTRANSFERASE 1"/>
    <property type="match status" value="1"/>
</dbReference>
<keyword evidence="2 5" id="KW-0963">Cytoplasm</keyword>
<dbReference type="AlphaFoldDB" id="A0A4Y1RT41"/>
<comment type="function">
    <text evidence="5">S-adenosyl-L-methionine-dependent protein-lysine N-methyltransferase that methylates elongation factor 1-alpha.</text>
</comment>
<evidence type="ECO:0000256" key="3">
    <source>
        <dbReference type="ARBA" id="ARBA00022603"/>
    </source>
</evidence>
<comment type="similarity">
    <text evidence="5">Belongs to the class I-like SAM-binding methyltransferase superfamily. EFM5 family.</text>
</comment>
<dbReference type="InterPro" id="IPR041370">
    <property type="entry name" value="Mlase_EEF1AKMT1/ZCCHC4"/>
</dbReference>
<reference evidence="7" key="1">
    <citation type="journal article" date="2019" name="Science">
        <title>Mutation of a bHLH transcription factor allowed almond domestication.</title>
        <authorList>
            <person name="Sanchez-Perez R."/>
            <person name="Pavan S."/>
            <person name="Mazzeo R."/>
            <person name="Moldovan C."/>
            <person name="Aiese Cigliano R."/>
            <person name="Del Cueto J."/>
            <person name="Ricciardi F."/>
            <person name="Lotti C."/>
            <person name="Ricciardi L."/>
            <person name="Dicenta F."/>
            <person name="Lopez-Marques R.L."/>
            <person name="Lindberg Moller B."/>
        </authorList>
    </citation>
    <scope>NUCLEOTIDE SEQUENCE</scope>
</reference>
<dbReference type="GO" id="GO:0032259">
    <property type="term" value="P:methylation"/>
    <property type="evidence" value="ECO:0007669"/>
    <property type="project" value="UniProtKB-KW"/>
</dbReference>
<dbReference type="PROSITE" id="PS00092">
    <property type="entry name" value="N6_MTASE"/>
    <property type="match status" value="1"/>
</dbReference>
<dbReference type="Pfam" id="PF10237">
    <property type="entry name" value="N6-adenineMlase"/>
    <property type="match status" value="1"/>
</dbReference>
<accession>A0A4Y1RT41</accession>
<dbReference type="PANTHER" id="PTHR13200:SF0">
    <property type="entry name" value="EEF1A LYSINE METHYLTRANSFERASE 1"/>
    <property type="match status" value="1"/>
</dbReference>
<dbReference type="HAMAP" id="MF_03187">
    <property type="entry name" value="Methyltr_EFM5"/>
    <property type="match status" value="1"/>
</dbReference>
<evidence type="ECO:0000256" key="2">
    <source>
        <dbReference type="ARBA" id="ARBA00022490"/>
    </source>
</evidence>
<dbReference type="InterPro" id="IPR019369">
    <property type="entry name" value="Efm5/EEF1AKMT1"/>
</dbReference>
<proteinExistence type="inferred from homology"/>
<dbReference type="InterPro" id="IPR029063">
    <property type="entry name" value="SAM-dependent_MTases_sf"/>
</dbReference>
<dbReference type="EC" id="2.1.1.-" evidence="5"/>
<sequence length="286" mass="32296">MIDKINQPPIENPAKMEQNLSAQTLTNSLSNHQADDDDPPSLSLQALEALKEFLAEQSQPLPDTAAESRAADSAAPALISEDWRLSQFWYDPHTAETLAQEVLTLCNSLPDSAARVACVACPSLYAYLKNNDSDVPVQLLEYDKRFEQYGSDFTFYDYNRPEDLPLELKHAFDIVVADPPYLSRECLEKVAQTVSFLARSEKSYLLLLTGAVQKERAAELMGLYPCGFRPQHSSKLGNEFRLFTNYDPAMRLEGWDVEKVFEFPSSHSLNRIRTHQPMGGTEKEER</sequence>
<name>A0A4Y1RT41_PRUDU</name>
<dbReference type="InterPro" id="IPR002052">
    <property type="entry name" value="DNA_methylase_N6_adenine_CS"/>
</dbReference>
<evidence type="ECO:0000256" key="5">
    <source>
        <dbReference type="HAMAP-Rule" id="MF_03187"/>
    </source>
</evidence>
<comment type="subcellular location">
    <subcellularLocation>
        <location evidence="1 5">Cytoplasm</location>
    </subcellularLocation>
</comment>
<keyword evidence="3 5" id="KW-0489">Methyltransferase</keyword>
<evidence type="ECO:0000256" key="4">
    <source>
        <dbReference type="ARBA" id="ARBA00022679"/>
    </source>
</evidence>
<organism evidence="7">
    <name type="scientific">Prunus dulcis</name>
    <name type="common">Almond</name>
    <name type="synonym">Amygdalus dulcis</name>
    <dbReference type="NCBI Taxonomy" id="3755"/>
    <lineage>
        <taxon>Eukaryota</taxon>
        <taxon>Viridiplantae</taxon>
        <taxon>Streptophyta</taxon>
        <taxon>Embryophyta</taxon>
        <taxon>Tracheophyta</taxon>
        <taxon>Spermatophyta</taxon>
        <taxon>Magnoliopsida</taxon>
        <taxon>eudicotyledons</taxon>
        <taxon>Gunneridae</taxon>
        <taxon>Pentapetalae</taxon>
        <taxon>rosids</taxon>
        <taxon>fabids</taxon>
        <taxon>Rosales</taxon>
        <taxon>Rosaceae</taxon>
        <taxon>Amygdaloideae</taxon>
        <taxon>Amygdaleae</taxon>
        <taxon>Prunus</taxon>
    </lineage>
</organism>
<evidence type="ECO:0000313" key="7">
    <source>
        <dbReference type="EMBL" id="BBH07521.1"/>
    </source>
</evidence>
<gene>
    <name evidence="7" type="ORF">Prudu_019486</name>
</gene>
<protein>
    <recommendedName>
        <fullName evidence="5">Protein-lysine N-methyltransferase Prudu_019486</fullName>
        <ecNumber evidence="5">2.1.1.-</ecNumber>
    </recommendedName>
</protein>
<dbReference type="GO" id="GO:0005737">
    <property type="term" value="C:cytoplasm"/>
    <property type="evidence" value="ECO:0007669"/>
    <property type="project" value="UniProtKB-SubCell"/>
</dbReference>
<evidence type="ECO:0000256" key="6">
    <source>
        <dbReference type="SAM" id="MobiDB-lite"/>
    </source>
</evidence>
<dbReference type="GO" id="GO:0016279">
    <property type="term" value="F:protein-lysine N-methyltransferase activity"/>
    <property type="evidence" value="ECO:0007669"/>
    <property type="project" value="UniProtKB-UniRule"/>
</dbReference>
<feature type="compositionally biased region" description="Polar residues" evidence="6">
    <location>
        <begin position="18"/>
        <end position="32"/>
    </location>
</feature>
<dbReference type="EMBL" id="AP019303">
    <property type="protein sequence ID" value="BBH07521.1"/>
    <property type="molecule type" value="Genomic_DNA"/>
</dbReference>
<evidence type="ECO:0000256" key="1">
    <source>
        <dbReference type="ARBA" id="ARBA00004496"/>
    </source>
</evidence>